<feature type="region of interest" description="Disordered" evidence="2">
    <location>
        <begin position="152"/>
        <end position="172"/>
    </location>
</feature>
<reference evidence="4 5" key="1">
    <citation type="submission" date="2024-04" db="EMBL/GenBank/DDBJ databases">
        <authorList>
            <person name="Waldvogel A.-M."/>
            <person name="Schoenle A."/>
        </authorList>
    </citation>
    <scope>NUCLEOTIDE SEQUENCE [LARGE SCALE GENOMIC DNA]</scope>
</reference>
<dbReference type="GO" id="GO:0000722">
    <property type="term" value="P:telomere maintenance via recombination"/>
    <property type="evidence" value="ECO:0007669"/>
    <property type="project" value="TreeGrafter"/>
</dbReference>
<dbReference type="InterPro" id="IPR008930">
    <property type="entry name" value="Terpenoid_cyclase/PrenylTrfase"/>
</dbReference>
<feature type="region of interest" description="Disordered" evidence="2">
    <location>
        <begin position="1"/>
        <end position="49"/>
    </location>
</feature>
<feature type="compositionally biased region" description="Polar residues" evidence="2">
    <location>
        <begin position="1"/>
        <end position="10"/>
    </location>
</feature>
<keyword evidence="5" id="KW-1185">Reference proteome</keyword>
<name>A0AAV2JXL3_KNICA</name>
<dbReference type="EMBL" id="OZ035836">
    <property type="protein sequence ID" value="CAL1581081.1"/>
    <property type="molecule type" value="Genomic_DNA"/>
</dbReference>
<dbReference type="GO" id="GO:0070034">
    <property type="term" value="F:telomerase RNA binding"/>
    <property type="evidence" value="ECO:0007669"/>
    <property type="project" value="TreeGrafter"/>
</dbReference>
<feature type="region of interest" description="Disordered" evidence="2">
    <location>
        <begin position="545"/>
        <end position="577"/>
    </location>
</feature>
<evidence type="ECO:0000313" key="4">
    <source>
        <dbReference type="EMBL" id="CAL1581081.1"/>
    </source>
</evidence>
<feature type="region of interest" description="Disordered" evidence="2">
    <location>
        <begin position="799"/>
        <end position="845"/>
    </location>
</feature>
<dbReference type="Gene3D" id="1.50.10.20">
    <property type="match status" value="1"/>
</dbReference>
<evidence type="ECO:0000313" key="5">
    <source>
        <dbReference type="Proteomes" id="UP001497482"/>
    </source>
</evidence>
<proteinExistence type="predicted"/>
<dbReference type="GO" id="GO:0003720">
    <property type="term" value="F:telomerase activity"/>
    <property type="evidence" value="ECO:0007669"/>
    <property type="project" value="TreeGrafter"/>
</dbReference>
<keyword evidence="1" id="KW-0677">Repeat</keyword>
<organism evidence="4 5">
    <name type="scientific">Knipowitschia caucasica</name>
    <name type="common">Caucasian dwarf goby</name>
    <name type="synonym">Pomatoschistus caucasicus</name>
    <dbReference type="NCBI Taxonomy" id="637954"/>
    <lineage>
        <taxon>Eukaryota</taxon>
        <taxon>Metazoa</taxon>
        <taxon>Chordata</taxon>
        <taxon>Craniata</taxon>
        <taxon>Vertebrata</taxon>
        <taxon>Euteleostomi</taxon>
        <taxon>Actinopterygii</taxon>
        <taxon>Neopterygii</taxon>
        <taxon>Teleostei</taxon>
        <taxon>Neoteleostei</taxon>
        <taxon>Acanthomorphata</taxon>
        <taxon>Gobiaria</taxon>
        <taxon>Gobiiformes</taxon>
        <taxon>Gobioidei</taxon>
        <taxon>Gobiidae</taxon>
        <taxon>Gobiinae</taxon>
        <taxon>Knipowitschia</taxon>
    </lineage>
</organism>
<evidence type="ECO:0000256" key="2">
    <source>
        <dbReference type="SAM" id="MobiDB-lite"/>
    </source>
</evidence>
<feature type="domain" description="TROVE" evidence="3">
    <location>
        <begin position="347"/>
        <end position="528"/>
    </location>
</feature>
<feature type="compositionally biased region" description="Basic and acidic residues" evidence="2">
    <location>
        <begin position="15"/>
        <end position="30"/>
    </location>
</feature>
<dbReference type="AlphaFoldDB" id="A0AAV2JXL3"/>
<dbReference type="InterPro" id="IPR037214">
    <property type="entry name" value="TROVE_dom_sf"/>
</dbReference>
<protein>
    <recommendedName>
        <fullName evidence="3">TROVE domain-containing protein</fullName>
    </recommendedName>
</protein>
<evidence type="ECO:0000259" key="3">
    <source>
        <dbReference type="PROSITE" id="PS50988"/>
    </source>
</evidence>
<dbReference type="Proteomes" id="UP001497482">
    <property type="component" value="Chromosome 14"/>
</dbReference>
<dbReference type="Pfam" id="PF00432">
    <property type="entry name" value="Prenyltrans"/>
    <property type="match status" value="1"/>
</dbReference>
<dbReference type="PANTHER" id="PTHR44791:SF1">
    <property type="entry name" value="TELOMERASE PROTEIN COMPONENT 1"/>
    <property type="match status" value="1"/>
</dbReference>
<dbReference type="InterPro" id="IPR052652">
    <property type="entry name" value="Telomerase_Complex_Comp"/>
</dbReference>
<dbReference type="PROSITE" id="PS50988">
    <property type="entry name" value="TROVE"/>
    <property type="match status" value="1"/>
</dbReference>
<dbReference type="SUPFAM" id="SSF48239">
    <property type="entry name" value="Terpenoid cyclases/Protein prenyltransferases"/>
    <property type="match status" value="1"/>
</dbReference>
<gene>
    <name evidence="4" type="ORF">KC01_LOCUS11855</name>
</gene>
<accession>A0AAV2JXL3</accession>
<dbReference type="GO" id="GO:0005697">
    <property type="term" value="C:telomerase holoenzyme complex"/>
    <property type="evidence" value="ECO:0007669"/>
    <property type="project" value="TreeGrafter"/>
</dbReference>
<dbReference type="PANTHER" id="PTHR44791">
    <property type="entry name" value="TELOMERASE PROTEIN COMPONENT 1 TEP1"/>
    <property type="match status" value="1"/>
</dbReference>
<dbReference type="SUPFAM" id="SSF140864">
    <property type="entry name" value="TROVE domain-like"/>
    <property type="match status" value="1"/>
</dbReference>
<evidence type="ECO:0000256" key="1">
    <source>
        <dbReference type="ARBA" id="ARBA00022737"/>
    </source>
</evidence>
<dbReference type="InterPro" id="IPR008858">
    <property type="entry name" value="TROVE_dom"/>
</dbReference>
<dbReference type="Pfam" id="PF05731">
    <property type="entry name" value="TROVE"/>
    <property type="match status" value="1"/>
</dbReference>
<sequence>MHLKSLNTAPVPSIQDHRTTGTRVEGHRYESSGPQVRGFRDTGTRVQGHRYEGSGTQVREFRTTGTRVQDHRYESSGTQVQEFRTTGTRVQGHRYESSGPQVRGFRDTGTRVQDHRYEGSGTQVREFRDTGTRVQDHRYEGSGTQVREFRTTGTRVQGHRYESSGPQVRGFRTTGTRVQDHRYESSGPQVREFRTTGTRVQDHRYESSGPQVREFRDTGTRVQGHRYEGSGTQVREFRDTGTRVQGHRYESSGTQVREFRTTGTRVQGHRYEGSGTQVRGFRDTGTRVQGHRYESSGTQVREFRDTGTRVQGHRYPSDAKAFTLSGIKGTWDHERAGKRMKLQEPETWERLLSREGNKAATWEKLLDNNSLPFMAMLRNLRNMIKAGISPTHHEKVLRRLTNKKAVIQSRQFPIRFLSAYKVIMELHTLAVAAADSVPSRANILKEVLKKFPKSEKFKSLEWEQTTRKRLRCTLAVPLVYHLYKSRRNQLLSAASQTSFSVEVLQRYRCALEEAVQISCRYNIPPLPGKTVVLLSAMMDREHLPQDFCLPPDPAQPQEEEQEQRRGRRRKNQKPEDPLAPTLVEVGALLSVMVGSSAEDFSLVLTDYHTWEEVPLDSDLLLQNVRTVTRRIKKISNMTFEEDVLREKMAPFRLSEQNKVDTIVVVTDRPNSEVDWRIQRYREEADTRALHVDIQIKANEYRSHRESRFPDPNLIYCCTGFLSLTGQLHQVNADLLGWWLCERQLPSGGLNGRPEKLPDVCYSWWVLASLKIIGKIHWIDKDKLRGFILACQDEETGGFADRPGDMVRRRRRRGRRPGDMVRRRRRGRRPGDMVRRRRRGGDQETW</sequence>
<dbReference type="InterPro" id="IPR001330">
    <property type="entry name" value="Prenyltrans"/>
</dbReference>